<evidence type="ECO:0000256" key="1">
    <source>
        <dbReference type="ARBA" id="ARBA00004123"/>
    </source>
</evidence>
<dbReference type="PANTHER" id="PTHR10985">
    <property type="entry name" value="BASIC HELIX-LOOP-HELIX TRANSCRIPTION FACTOR, HES-RELATED"/>
    <property type="match status" value="1"/>
</dbReference>
<keyword evidence="2" id="KW-0678">Repressor</keyword>
<dbReference type="InterPro" id="IPR011598">
    <property type="entry name" value="bHLH_dom"/>
</dbReference>
<evidence type="ECO:0000256" key="5">
    <source>
        <dbReference type="ARBA" id="ARBA00023242"/>
    </source>
</evidence>
<keyword evidence="3" id="KW-0805">Transcription regulation</keyword>
<dbReference type="Proteomes" id="UP000007635">
    <property type="component" value="Chromosome XX"/>
</dbReference>
<dbReference type="Ensembl" id="ENSGACT00000070973.1">
    <property type="protein sequence ID" value="ENSGACP00000055119.1"/>
    <property type="gene ID" value="ENSGACG00000024103.1"/>
</dbReference>
<reference evidence="8" key="3">
    <citation type="submission" date="2025-09" db="UniProtKB">
        <authorList>
            <consortium name="Ensembl"/>
        </authorList>
    </citation>
    <scope>IDENTIFICATION</scope>
</reference>
<dbReference type="GO" id="GO:0046983">
    <property type="term" value="F:protein dimerization activity"/>
    <property type="evidence" value="ECO:0007669"/>
    <property type="project" value="InterPro"/>
</dbReference>
<reference evidence="8 9" key="1">
    <citation type="journal article" date="2021" name="G3 (Bethesda)">
        <title>Improved contiguity of the threespine stickleback genome using long-read sequencing.</title>
        <authorList>
            <person name="Nath S."/>
            <person name="Shaw D.E."/>
            <person name="White M.A."/>
        </authorList>
    </citation>
    <scope>NUCLEOTIDE SEQUENCE [LARGE SCALE GENOMIC DNA]</scope>
    <source>
        <strain evidence="8 9">Lake Benthic</strain>
    </source>
</reference>
<evidence type="ECO:0000256" key="3">
    <source>
        <dbReference type="ARBA" id="ARBA00023015"/>
    </source>
</evidence>
<dbReference type="Pfam" id="PF00010">
    <property type="entry name" value="HLH"/>
    <property type="match status" value="1"/>
</dbReference>
<accession>A0AAQ4QUX5</accession>
<dbReference type="GO" id="GO:0005634">
    <property type="term" value="C:nucleus"/>
    <property type="evidence" value="ECO:0007669"/>
    <property type="project" value="UniProtKB-SubCell"/>
</dbReference>
<protein>
    <recommendedName>
        <fullName evidence="7">BHLH domain-containing protein</fullName>
    </recommendedName>
</protein>
<reference evidence="8" key="2">
    <citation type="submission" date="2025-08" db="UniProtKB">
        <authorList>
            <consortium name="Ensembl"/>
        </authorList>
    </citation>
    <scope>IDENTIFICATION</scope>
</reference>
<keyword evidence="5" id="KW-0539">Nucleus</keyword>
<dbReference type="RefSeq" id="XP_040020145.1">
    <property type="nucleotide sequence ID" value="XM_040164211.1"/>
</dbReference>
<organism evidence="8 9">
    <name type="scientific">Gasterosteus aculeatus aculeatus</name>
    <name type="common">three-spined stickleback</name>
    <dbReference type="NCBI Taxonomy" id="481459"/>
    <lineage>
        <taxon>Eukaryota</taxon>
        <taxon>Metazoa</taxon>
        <taxon>Chordata</taxon>
        <taxon>Craniata</taxon>
        <taxon>Vertebrata</taxon>
        <taxon>Euteleostomi</taxon>
        <taxon>Actinopterygii</taxon>
        <taxon>Neopterygii</taxon>
        <taxon>Teleostei</taxon>
        <taxon>Neoteleostei</taxon>
        <taxon>Acanthomorphata</taxon>
        <taxon>Eupercaria</taxon>
        <taxon>Perciformes</taxon>
        <taxon>Cottioidei</taxon>
        <taxon>Gasterosteales</taxon>
        <taxon>Gasterosteidae</taxon>
        <taxon>Gasterosteus</taxon>
    </lineage>
</organism>
<dbReference type="Gene3D" id="4.10.280.10">
    <property type="entry name" value="Helix-loop-helix DNA-binding domain"/>
    <property type="match status" value="1"/>
</dbReference>
<proteinExistence type="predicted"/>
<keyword evidence="4" id="KW-0804">Transcription</keyword>
<name>A0AAQ4QUX5_GASAC</name>
<comment type="subcellular location">
    <subcellularLocation>
        <location evidence="1">Nucleus</location>
    </subcellularLocation>
</comment>
<dbReference type="KEGG" id="gat:120810015"/>
<feature type="compositionally biased region" description="Low complexity" evidence="6">
    <location>
        <begin position="212"/>
        <end position="222"/>
    </location>
</feature>
<feature type="domain" description="BHLH" evidence="7">
    <location>
        <begin position="13"/>
        <end position="80"/>
    </location>
</feature>
<dbReference type="SUPFAM" id="SSF47459">
    <property type="entry name" value="HLH, helix-loop-helix DNA-binding domain"/>
    <property type="match status" value="1"/>
</dbReference>
<evidence type="ECO:0000259" key="7">
    <source>
        <dbReference type="PROSITE" id="PS50888"/>
    </source>
</evidence>
<evidence type="ECO:0000256" key="4">
    <source>
        <dbReference type="ARBA" id="ARBA00023163"/>
    </source>
</evidence>
<feature type="region of interest" description="Disordered" evidence="6">
    <location>
        <begin position="1"/>
        <end position="28"/>
    </location>
</feature>
<feature type="compositionally biased region" description="Basic and acidic residues" evidence="6">
    <location>
        <begin position="11"/>
        <end position="24"/>
    </location>
</feature>
<dbReference type="InterPro" id="IPR036638">
    <property type="entry name" value="HLH_DNA-bd_sf"/>
</dbReference>
<dbReference type="InterPro" id="IPR050370">
    <property type="entry name" value="HES_HEY"/>
</dbReference>
<dbReference type="GeneTree" id="ENSGT01120000274642"/>
<dbReference type="SMART" id="SM00353">
    <property type="entry name" value="HLH"/>
    <property type="match status" value="1"/>
</dbReference>
<evidence type="ECO:0000313" key="9">
    <source>
        <dbReference type="Proteomes" id="UP000007635"/>
    </source>
</evidence>
<dbReference type="GeneID" id="120810015"/>
<feature type="compositionally biased region" description="Polar residues" evidence="6">
    <location>
        <begin position="1"/>
        <end position="10"/>
    </location>
</feature>
<feature type="compositionally biased region" description="Basic and acidic residues" evidence="6">
    <location>
        <begin position="224"/>
        <end position="234"/>
    </location>
</feature>
<feature type="region of interest" description="Disordered" evidence="6">
    <location>
        <begin position="143"/>
        <end position="234"/>
    </location>
</feature>
<evidence type="ECO:0000256" key="2">
    <source>
        <dbReference type="ARBA" id="ARBA00022491"/>
    </source>
</evidence>
<dbReference type="AlphaFoldDB" id="A0AAQ4QUX5"/>
<dbReference type="PROSITE" id="PS50888">
    <property type="entry name" value="BHLH"/>
    <property type="match status" value="1"/>
</dbReference>
<sequence length="234" mass="26114">MQLLQQTQDATNERKFMKSQMEKRRRERMNHSLQRLRTMLLQEPQQLIPFTQTGVSTQGTQHRVEKAEILEHAVLFLQKKTRTSPASSFPDDGDEGRGQKHCFRDAFSSCLRTAARFLDPDGKGPRLRGALDASVAARFCSSDPAAGVRRRPEEARWSSGSLSHTKSILRTLRGRSGDNPRAPRTGASEPCGGPIRNGSPGFPVPPPKSSDTESPSSETSEQTEPDHTLWRPWP</sequence>
<evidence type="ECO:0000256" key="6">
    <source>
        <dbReference type="SAM" id="MobiDB-lite"/>
    </source>
</evidence>
<keyword evidence="9" id="KW-1185">Reference proteome</keyword>
<evidence type="ECO:0000313" key="8">
    <source>
        <dbReference type="Ensembl" id="ENSGACP00000055119.1"/>
    </source>
</evidence>
<feature type="compositionally biased region" description="Polar residues" evidence="6">
    <location>
        <begin position="158"/>
        <end position="168"/>
    </location>
</feature>